<dbReference type="AlphaFoldDB" id="A0A1L7CHY3"/>
<dbReference type="InterPro" id="IPR029058">
    <property type="entry name" value="AB_hydrolase_fold"/>
</dbReference>
<dbReference type="GO" id="GO:0003824">
    <property type="term" value="F:catalytic activity"/>
    <property type="evidence" value="ECO:0007669"/>
    <property type="project" value="UniProtKB-ARBA"/>
</dbReference>
<proteinExistence type="predicted"/>
<dbReference type="Gene3D" id="3.40.50.1820">
    <property type="entry name" value="alpha/beta hydrolase"/>
    <property type="match status" value="1"/>
</dbReference>
<dbReference type="PANTHER" id="PTHR37946">
    <property type="entry name" value="SLL1969 PROTEIN"/>
    <property type="match status" value="1"/>
</dbReference>
<protein>
    <submittedName>
        <fullName evidence="2">Lipase</fullName>
    </submittedName>
</protein>
<evidence type="ECO:0000313" key="3">
    <source>
        <dbReference type="Proteomes" id="UP000185478"/>
    </source>
</evidence>
<evidence type="ECO:0000259" key="1">
    <source>
        <dbReference type="Pfam" id="PF12697"/>
    </source>
</evidence>
<dbReference type="Pfam" id="PF12697">
    <property type="entry name" value="Abhydrolase_6"/>
    <property type="match status" value="1"/>
</dbReference>
<reference evidence="2 3" key="1">
    <citation type="submission" date="2014-08" db="EMBL/GenBank/DDBJ databases">
        <title>Complete genome sequence of Corynebacterium aquilae S-613T(T) (=DSM 44791(T)), isolated from the choana of a healthy golden eagle.</title>
        <authorList>
            <person name="Ruckert C."/>
            <person name="Albersmeier A."/>
            <person name="Winkler A."/>
            <person name="Kalinowski J."/>
        </authorList>
    </citation>
    <scope>NUCLEOTIDE SEQUENCE [LARGE SCALE GENOMIC DNA]</scope>
    <source>
        <strain evidence="2 3">S-613</strain>
    </source>
</reference>
<sequence>MPTRGWFEDDWRATVTRARPWPVVLVHGTTVSNGDWLELGAQLRRQGWAVFAPAYGTRATNHVADNAEEVAAYCRQVLHATGAEQLVMVGHSQGGLVARACQVFHDIPVKHLVCLATPNHGTSLGGMLSTRVTNERRATQMTQLIDRFFGPAGMDQIADSEFLQRLNSHPETLPGTSYTCIATKTDSTVVPAESCFLKGAQCMWVQDFFPVAMVLHEQMPYDKRVRSLVVGDIEQLRKLT</sequence>
<dbReference type="STRING" id="1431546.CAQU_10775"/>
<evidence type="ECO:0000313" key="2">
    <source>
        <dbReference type="EMBL" id="APT85454.1"/>
    </source>
</evidence>
<accession>A0A1L7CHY3</accession>
<dbReference type="KEGG" id="caqu:CAQU_10775"/>
<dbReference type="Proteomes" id="UP000185478">
    <property type="component" value="Chromosome"/>
</dbReference>
<dbReference type="InterPro" id="IPR000073">
    <property type="entry name" value="AB_hydrolase_1"/>
</dbReference>
<dbReference type="SUPFAM" id="SSF53474">
    <property type="entry name" value="alpha/beta-Hydrolases"/>
    <property type="match status" value="1"/>
</dbReference>
<dbReference type="OrthoDB" id="8871309at2"/>
<gene>
    <name evidence="2" type="ORF">CAQU_10775</name>
</gene>
<keyword evidence="3" id="KW-1185">Reference proteome</keyword>
<dbReference type="PANTHER" id="PTHR37946:SF1">
    <property type="entry name" value="SLL1969 PROTEIN"/>
    <property type="match status" value="1"/>
</dbReference>
<name>A0A1L7CHY3_9CORY</name>
<feature type="domain" description="AB hydrolase-1" evidence="1">
    <location>
        <begin position="23"/>
        <end position="170"/>
    </location>
</feature>
<dbReference type="EMBL" id="CP009245">
    <property type="protein sequence ID" value="APT85454.1"/>
    <property type="molecule type" value="Genomic_DNA"/>
</dbReference>
<organism evidence="2 3">
    <name type="scientific">Corynebacterium aquilae DSM 44791</name>
    <dbReference type="NCBI Taxonomy" id="1431546"/>
    <lineage>
        <taxon>Bacteria</taxon>
        <taxon>Bacillati</taxon>
        <taxon>Actinomycetota</taxon>
        <taxon>Actinomycetes</taxon>
        <taxon>Mycobacteriales</taxon>
        <taxon>Corynebacteriaceae</taxon>
        <taxon>Corynebacterium</taxon>
    </lineage>
</organism>